<organism evidence="1">
    <name type="scientific">Brassica napus</name>
    <name type="common">Rape</name>
    <dbReference type="NCBI Taxonomy" id="3708"/>
    <lineage>
        <taxon>Eukaryota</taxon>
        <taxon>Viridiplantae</taxon>
        <taxon>Streptophyta</taxon>
        <taxon>Embryophyta</taxon>
        <taxon>Tracheophyta</taxon>
        <taxon>Spermatophyta</taxon>
        <taxon>Magnoliopsida</taxon>
        <taxon>eudicotyledons</taxon>
        <taxon>Gunneridae</taxon>
        <taxon>Pentapetalae</taxon>
        <taxon>rosids</taxon>
        <taxon>malvids</taxon>
        <taxon>Brassicales</taxon>
        <taxon>Brassicaceae</taxon>
        <taxon>Brassiceae</taxon>
        <taxon>Brassica</taxon>
    </lineage>
</organism>
<protein>
    <submittedName>
        <fullName evidence="1">(rape) hypothetical protein</fullName>
    </submittedName>
</protein>
<gene>
    <name evidence="1" type="ORF">DARMORV10_A04P30070.1</name>
</gene>
<feature type="non-terminal residue" evidence="1">
    <location>
        <position position="1"/>
    </location>
</feature>
<accession>A0A817AWT1</accession>
<sequence length="103" mass="11355">IGDYPPYIYIIEISSPQALEALNNPYRFPGLSHLIECTRQALSCFQSCLVEVVNVFANRVADQIAVSITNDGRWSSFIAHGCPSWLNDTIFAEAVNSPSLYSG</sequence>
<dbReference type="Proteomes" id="UP001295469">
    <property type="component" value="Chromosome A04"/>
</dbReference>
<dbReference type="AlphaFoldDB" id="A0A817AWT1"/>
<dbReference type="EMBL" id="HG994358">
    <property type="protein sequence ID" value="CAF2296349.1"/>
    <property type="molecule type" value="Genomic_DNA"/>
</dbReference>
<evidence type="ECO:0000313" key="1">
    <source>
        <dbReference type="EMBL" id="CAF2296349.1"/>
    </source>
</evidence>
<proteinExistence type="predicted"/>
<name>A0A817AWT1_BRANA</name>
<reference evidence="1" key="1">
    <citation type="submission" date="2021-01" db="EMBL/GenBank/DDBJ databases">
        <authorList>
            <consortium name="Genoscope - CEA"/>
            <person name="William W."/>
        </authorList>
    </citation>
    <scope>NUCLEOTIDE SEQUENCE</scope>
</reference>